<evidence type="ECO:0000313" key="3">
    <source>
        <dbReference type="Proteomes" id="UP000292685"/>
    </source>
</evidence>
<evidence type="ECO:0000259" key="1">
    <source>
        <dbReference type="Pfam" id="PF13349"/>
    </source>
</evidence>
<dbReference type="PANTHER" id="PTHR34094:SF1">
    <property type="entry name" value="PROTEIN FAM185A"/>
    <property type="match status" value="1"/>
</dbReference>
<dbReference type="PANTHER" id="PTHR34094">
    <property type="match status" value="1"/>
</dbReference>
<reference evidence="2 3" key="1">
    <citation type="submission" date="2019-02" db="EMBL/GenBank/DDBJ databases">
        <title>Sequencing the genomes of 1000 actinobacteria strains.</title>
        <authorList>
            <person name="Klenk H.-P."/>
        </authorList>
    </citation>
    <scope>NUCLEOTIDE SEQUENCE [LARGE SCALE GENOMIC DNA]</scope>
    <source>
        <strain evidence="2 3">DSM 17364</strain>
    </source>
</reference>
<dbReference type="InterPro" id="IPR025164">
    <property type="entry name" value="Toastrack_DUF4097"/>
</dbReference>
<dbReference type="Pfam" id="PF13349">
    <property type="entry name" value="DUF4097"/>
    <property type="match status" value="1"/>
</dbReference>
<dbReference type="Proteomes" id="UP000292685">
    <property type="component" value="Unassembled WGS sequence"/>
</dbReference>
<sequence>MHYTYEAPGAVDAVVNLAMGELVVTADDVETITVDVTPTKADRPADVRAAENTEVDFAAGRLTVTQKRESLISTWVNKGWSIDVHVRVPKRSRIQAKSAYGNIRVVGMIGPSSLTASYGDITAGDVAELSAKTAYGDVVVDRVSGTTRLTGTTVRVGEVYGEATVKSTQGDLSTGLVMGRLEAISAQGRIDVRTLMGELDARSAHGKIRVDEAVSGTATLNVNYGDIQIGIREGSLTWLDLDSKQGAVRNELDALPDAPADDDGDRLKITARAGYGSVRVFRAAAA</sequence>
<keyword evidence="3" id="KW-1185">Reference proteome</keyword>
<gene>
    <name evidence="2" type="ORF">EV380_3149</name>
</gene>
<dbReference type="OrthoDB" id="3252095at2"/>
<dbReference type="RefSeq" id="WP_102159295.1">
    <property type="nucleotide sequence ID" value="NZ_PGGT01000035.1"/>
</dbReference>
<comment type="caution">
    <text evidence="2">The sequence shown here is derived from an EMBL/GenBank/DDBJ whole genome shotgun (WGS) entry which is preliminary data.</text>
</comment>
<organism evidence="2 3">
    <name type="scientific">Zhihengliuella halotolerans</name>
    <dbReference type="NCBI Taxonomy" id="370736"/>
    <lineage>
        <taxon>Bacteria</taxon>
        <taxon>Bacillati</taxon>
        <taxon>Actinomycetota</taxon>
        <taxon>Actinomycetes</taxon>
        <taxon>Micrococcales</taxon>
        <taxon>Micrococcaceae</taxon>
        <taxon>Zhihengliuella</taxon>
    </lineage>
</organism>
<feature type="domain" description="DUF4097" evidence="1">
    <location>
        <begin position="28"/>
        <end position="252"/>
    </location>
</feature>
<protein>
    <submittedName>
        <fullName evidence="2">Putative adhesin</fullName>
    </submittedName>
</protein>
<proteinExistence type="predicted"/>
<name>A0A4Q8AGS7_9MICC</name>
<dbReference type="EMBL" id="SHLA01000001">
    <property type="protein sequence ID" value="RZU63528.1"/>
    <property type="molecule type" value="Genomic_DNA"/>
</dbReference>
<accession>A0A4Q8AGS7</accession>
<dbReference type="AlphaFoldDB" id="A0A4Q8AGS7"/>
<evidence type="ECO:0000313" key="2">
    <source>
        <dbReference type="EMBL" id="RZU63528.1"/>
    </source>
</evidence>